<gene>
    <name evidence="2" type="ORF">T11_7382</name>
</gene>
<name>A0A0V1HAC0_9BILA</name>
<feature type="region of interest" description="Disordered" evidence="1">
    <location>
        <begin position="140"/>
        <end position="167"/>
    </location>
</feature>
<feature type="region of interest" description="Disordered" evidence="1">
    <location>
        <begin position="218"/>
        <end position="266"/>
    </location>
</feature>
<evidence type="ECO:0000256" key="1">
    <source>
        <dbReference type="SAM" id="MobiDB-lite"/>
    </source>
</evidence>
<dbReference type="OrthoDB" id="5916799at2759"/>
<feature type="compositionally biased region" description="Basic and acidic residues" evidence="1">
    <location>
        <begin position="219"/>
        <end position="236"/>
    </location>
</feature>
<proteinExistence type="predicted"/>
<evidence type="ECO:0000313" key="3">
    <source>
        <dbReference type="Proteomes" id="UP000055024"/>
    </source>
</evidence>
<reference evidence="2 3" key="1">
    <citation type="submission" date="2015-01" db="EMBL/GenBank/DDBJ databases">
        <title>Evolution of Trichinella species and genotypes.</title>
        <authorList>
            <person name="Korhonen P.K."/>
            <person name="Edoardo P."/>
            <person name="Giuseppe L.R."/>
            <person name="Gasser R.B."/>
        </authorList>
    </citation>
    <scope>NUCLEOTIDE SEQUENCE [LARGE SCALE GENOMIC DNA]</scope>
    <source>
        <strain evidence="2">ISS1029</strain>
    </source>
</reference>
<dbReference type="EMBL" id="JYDP01000097">
    <property type="protein sequence ID" value="KRZ07758.1"/>
    <property type="molecule type" value="Genomic_DNA"/>
</dbReference>
<keyword evidence="3" id="KW-1185">Reference proteome</keyword>
<dbReference type="AlphaFoldDB" id="A0A0V1HAC0"/>
<comment type="caution">
    <text evidence="2">The sequence shown here is derived from an EMBL/GenBank/DDBJ whole genome shotgun (WGS) entry which is preliminary data.</text>
</comment>
<sequence>MRNNHCSATGRTSLTTLILGLYSETSSPSCATEDRELCSSVLLFNPVHVQSALSISTAELCQKVVESIIKQIFDLFSSGGNLTFSVAISTLNTPQNGRVKKISRLVERDQGDLEQNLQLSTEHLGAVCCESRQARSEMFDRVGEEQADVHAAEDAEDEEERGQHGRNARLGRLHRTWYAHHQQAGKVSGCERQQRVHCHVEPVVANQYRQGPLLGQQVAEHEERYEEHARQDRQREPTVTQWEMHPSAGEVSEQGEQVERQKAAHS</sequence>
<feature type="compositionally biased region" description="Basic and acidic residues" evidence="1">
    <location>
        <begin position="140"/>
        <end position="153"/>
    </location>
</feature>
<accession>A0A0V1HAC0</accession>
<evidence type="ECO:0000313" key="2">
    <source>
        <dbReference type="EMBL" id="KRZ07758.1"/>
    </source>
</evidence>
<feature type="compositionally biased region" description="Basic and acidic residues" evidence="1">
    <location>
        <begin position="257"/>
        <end position="266"/>
    </location>
</feature>
<protein>
    <submittedName>
        <fullName evidence="2">Uncharacterized protein</fullName>
    </submittedName>
</protein>
<dbReference type="Proteomes" id="UP000055024">
    <property type="component" value="Unassembled WGS sequence"/>
</dbReference>
<organism evidence="2 3">
    <name type="scientific">Trichinella zimbabwensis</name>
    <dbReference type="NCBI Taxonomy" id="268475"/>
    <lineage>
        <taxon>Eukaryota</taxon>
        <taxon>Metazoa</taxon>
        <taxon>Ecdysozoa</taxon>
        <taxon>Nematoda</taxon>
        <taxon>Enoplea</taxon>
        <taxon>Dorylaimia</taxon>
        <taxon>Trichinellida</taxon>
        <taxon>Trichinellidae</taxon>
        <taxon>Trichinella</taxon>
    </lineage>
</organism>